<keyword evidence="2 5" id="KW-0378">Hydrolase</keyword>
<evidence type="ECO:0000256" key="2">
    <source>
        <dbReference type="ARBA" id="ARBA00022801"/>
    </source>
</evidence>
<comment type="caution">
    <text evidence="7">The sequence shown here is derived from an EMBL/GenBank/DDBJ whole genome shotgun (WGS) entry which is preliminary data.</text>
</comment>
<evidence type="ECO:0000259" key="6">
    <source>
        <dbReference type="PROSITE" id="PS51198"/>
    </source>
</evidence>
<keyword evidence="3 5" id="KW-0347">Helicase</keyword>
<dbReference type="SUPFAM" id="SSF52540">
    <property type="entry name" value="P-loop containing nucleoside triphosphate hydrolases"/>
    <property type="match status" value="1"/>
</dbReference>
<keyword evidence="1 5" id="KW-0547">Nucleotide-binding</keyword>
<dbReference type="NCBIfam" id="NF041254">
    <property type="entry name" value="motor_HelR"/>
    <property type="match status" value="1"/>
</dbReference>
<dbReference type="EMBL" id="JAUHPV010000003">
    <property type="protein sequence ID" value="MDN4472510.1"/>
    <property type="molecule type" value="Genomic_DNA"/>
</dbReference>
<evidence type="ECO:0000256" key="3">
    <source>
        <dbReference type="ARBA" id="ARBA00022806"/>
    </source>
</evidence>
<feature type="binding site" evidence="5">
    <location>
        <begin position="212"/>
        <end position="219"/>
    </location>
    <ligand>
        <name>ATP</name>
        <dbReference type="ChEBI" id="CHEBI:30616"/>
    </ligand>
</feature>
<dbReference type="InterPro" id="IPR014016">
    <property type="entry name" value="UvrD-like_ATP-bd"/>
</dbReference>
<keyword evidence="8" id="KW-1185">Reference proteome</keyword>
<dbReference type="InterPro" id="IPR027417">
    <property type="entry name" value="P-loop_NTPase"/>
</dbReference>
<feature type="domain" description="UvrD-like helicase ATP-binding" evidence="6">
    <location>
        <begin position="191"/>
        <end position="605"/>
    </location>
</feature>
<gene>
    <name evidence="7" type="primary">helR</name>
    <name evidence="7" type="ORF">QQX04_05825</name>
</gene>
<name>A0ABT8G048_9MICO</name>
<proteinExistence type="predicted"/>
<evidence type="ECO:0000256" key="4">
    <source>
        <dbReference type="ARBA" id="ARBA00022840"/>
    </source>
</evidence>
<sequence>MSAPIFDLESHPAHKADPAAVEADEAHLVKVRDALDWHVADLRSRLAAEFEQGGGAWQGAVEREQTVQYLGRRLRALERYGAELCLGRFTTDDGGAVYIGRLGLTDAQGARLLYDWRSGAAEPFFGATAAHPMGVVTRRRFRWRGGRIVDHWDEAVNGTAVADDAALDDDSALLASLGESRTTRMRDVLATIQSDQDAIVRADSSGVLVVDGGPGTGKTVVALHRAAFLNYSDARLRAQGGKVLVVGPHRPYLEFIADVLPSLGEESVQTCTYRDLVVEGADAVPEEQEAVRLKADLDLAIDAAVRLYEEPPTDSLVVDAGETEVRIVAPDWAEAFEAPTGELPHNAAREEVWTALLDIVARAVLGEDLDDHEDADEFDAYGLSVTSRAAEIRRAAGRDQGLRDALGKAWPILDPQEVVGDLLSVPAYLRMCAPWLTPDQVASLQRDEPARWTDGDLPVLDAARARIGDPHEPARKARQRAARAAERARMDDVVADLVDQDDSEMGVMSMLRGQDLMSVLDTDEGGPGLGDLSGPFAHVIVDEAQELTDGQWRSLMRRCPSGSFTVVGDRAQARAGFPEAWEDRLSRVGLTKVRRVPLTVNYRTPEEVMAEAAPVIQAVLPDANVPVSVRAGGHPVVHGSRADLDGIVDGWLQENSRGVACVIGDPAYAPRPRVSSLSPALAKGLEFDLVVLVDPAAFGDDVAGAVDRYVAMTRSTSRLVVLDA</sequence>
<dbReference type="PANTHER" id="PTHR11070:SF45">
    <property type="entry name" value="DNA 3'-5' HELICASE"/>
    <property type="match status" value="1"/>
</dbReference>
<reference evidence="7" key="1">
    <citation type="submission" date="2023-06" db="EMBL/GenBank/DDBJ databases">
        <title>SYSU T00b26.</title>
        <authorList>
            <person name="Gao L."/>
            <person name="Fang B.-Z."/>
            <person name="Li W.-J."/>
        </authorList>
    </citation>
    <scope>NUCLEOTIDE SEQUENCE</scope>
    <source>
        <strain evidence="7">SYSU T00b26</strain>
    </source>
</reference>
<dbReference type="RefSeq" id="WP_301127149.1">
    <property type="nucleotide sequence ID" value="NZ_JAUHPV010000003.1"/>
</dbReference>
<evidence type="ECO:0000313" key="8">
    <source>
        <dbReference type="Proteomes" id="UP001172738"/>
    </source>
</evidence>
<dbReference type="InterPro" id="IPR000212">
    <property type="entry name" value="DNA_helicase_UvrD/REP"/>
</dbReference>
<evidence type="ECO:0000256" key="5">
    <source>
        <dbReference type="PROSITE-ProRule" id="PRU00560"/>
    </source>
</evidence>
<evidence type="ECO:0000256" key="1">
    <source>
        <dbReference type="ARBA" id="ARBA00022741"/>
    </source>
</evidence>
<evidence type="ECO:0000313" key="7">
    <source>
        <dbReference type="EMBL" id="MDN4472510.1"/>
    </source>
</evidence>
<organism evidence="7 8">
    <name type="scientific">Demequina zhanjiangensis</name>
    <dbReference type="NCBI Taxonomy" id="3051659"/>
    <lineage>
        <taxon>Bacteria</taxon>
        <taxon>Bacillati</taxon>
        <taxon>Actinomycetota</taxon>
        <taxon>Actinomycetes</taxon>
        <taxon>Micrococcales</taxon>
        <taxon>Demequinaceae</taxon>
        <taxon>Demequina</taxon>
    </lineage>
</organism>
<protein>
    <submittedName>
        <fullName evidence="7">RNA polymerase recycling motor ATPase HelR</fullName>
    </submittedName>
</protein>
<dbReference type="PROSITE" id="PS51198">
    <property type="entry name" value="UVRD_HELICASE_ATP_BIND"/>
    <property type="match status" value="1"/>
</dbReference>
<dbReference type="Proteomes" id="UP001172738">
    <property type="component" value="Unassembled WGS sequence"/>
</dbReference>
<keyword evidence="4 5" id="KW-0067">ATP-binding</keyword>
<dbReference type="PANTHER" id="PTHR11070">
    <property type="entry name" value="UVRD / RECB / PCRA DNA HELICASE FAMILY MEMBER"/>
    <property type="match status" value="1"/>
</dbReference>
<dbReference type="Gene3D" id="3.40.50.300">
    <property type="entry name" value="P-loop containing nucleotide triphosphate hydrolases"/>
    <property type="match status" value="3"/>
</dbReference>
<accession>A0ABT8G048</accession>